<dbReference type="PANTHER" id="PTHR43591">
    <property type="entry name" value="METHYLTRANSFERASE"/>
    <property type="match status" value="1"/>
</dbReference>
<protein>
    <recommendedName>
        <fullName evidence="4">Methyltransferase domain-containing protein</fullName>
    </recommendedName>
</protein>
<reference evidence="2" key="1">
    <citation type="journal article" date="2020" name="Microb. Genom.">
        <title>Genetic diversity of clinical and environmental Mucorales isolates obtained from an investigation of mucormycosis cases among solid organ transplant recipients.</title>
        <authorList>
            <person name="Nguyen M.H."/>
            <person name="Kaul D."/>
            <person name="Muto C."/>
            <person name="Cheng S.J."/>
            <person name="Richter R.A."/>
            <person name="Bruno V.M."/>
            <person name="Liu G."/>
            <person name="Beyhan S."/>
            <person name="Sundermann A.J."/>
            <person name="Mounaud S."/>
            <person name="Pasculle A.W."/>
            <person name="Nierman W.C."/>
            <person name="Driscoll E."/>
            <person name="Cumbie R."/>
            <person name="Clancy C.J."/>
            <person name="Dupont C.L."/>
        </authorList>
    </citation>
    <scope>NUCLEOTIDE SEQUENCE</scope>
    <source>
        <strain evidence="2">GL16</strain>
    </source>
</reference>
<dbReference type="InterPro" id="IPR029063">
    <property type="entry name" value="SAM-dependent_MTases_sf"/>
</dbReference>
<dbReference type="EMBL" id="JAANIT010000349">
    <property type="protein sequence ID" value="KAG1548684.1"/>
    <property type="molecule type" value="Genomic_DNA"/>
</dbReference>
<gene>
    <name evidence="2" type="ORF">G6F51_003518</name>
</gene>
<evidence type="ECO:0000256" key="1">
    <source>
        <dbReference type="SAM" id="MobiDB-lite"/>
    </source>
</evidence>
<proteinExistence type="predicted"/>
<dbReference type="SUPFAM" id="SSF53335">
    <property type="entry name" value="S-adenosyl-L-methionine-dependent methyltransferases"/>
    <property type="match status" value="1"/>
</dbReference>
<name>A0A9P6YHH1_RHIOR</name>
<dbReference type="AlphaFoldDB" id="A0A9P6YHH1"/>
<dbReference type="PANTHER" id="PTHR43591:SF24">
    <property type="entry name" value="2-METHOXY-6-POLYPRENYL-1,4-BENZOQUINOL METHYLASE, MITOCHONDRIAL"/>
    <property type="match status" value="1"/>
</dbReference>
<sequence length="350" mass="40372">MGNQFSSKIKLQEKANKSFSSQHIDSSSNASTFSSNQPKLPTEYVYPSNEAEANRQSGQHYLFKHLFQGNFFAPVDAILNQPGSKTLDIGCGPQASWLTDMAMDYPQCEFHGFDIAELSFDEVERMHLPNNLILKRADLFDGFDYESNTFDFVHQRVMYNVYPQDKIPWMFQEILRITKPNGWIELVEPDIKPKRAGPLFTTFVDAVHQLFKSRLGKYIQGRQLVNLMVEAGFRDVKSDYGSLPCCWGGYIGKLMYENLLVIFRHLGPSIYSSVGLEGDFDERRYEALLDKAFDECVEYQTFINFRWTIVAVVMQTLLLLETRTRLSEIAIWDHVHTYAPFDFLLKQVPS</sequence>
<evidence type="ECO:0008006" key="4">
    <source>
        <dbReference type="Google" id="ProtNLM"/>
    </source>
</evidence>
<dbReference type="GO" id="GO:0008168">
    <property type="term" value="F:methyltransferase activity"/>
    <property type="evidence" value="ECO:0007669"/>
    <property type="project" value="TreeGrafter"/>
</dbReference>
<dbReference type="Proteomes" id="UP000717996">
    <property type="component" value="Unassembled WGS sequence"/>
</dbReference>
<dbReference type="OrthoDB" id="2257279at2759"/>
<dbReference type="CDD" id="cd02440">
    <property type="entry name" value="AdoMet_MTases"/>
    <property type="match status" value="1"/>
</dbReference>
<feature type="compositionally biased region" description="Low complexity" evidence="1">
    <location>
        <begin position="26"/>
        <end position="35"/>
    </location>
</feature>
<evidence type="ECO:0000313" key="3">
    <source>
        <dbReference type="Proteomes" id="UP000717996"/>
    </source>
</evidence>
<accession>A0A9P6YHH1</accession>
<dbReference type="Pfam" id="PF13489">
    <property type="entry name" value="Methyltransf_23"/>
    <property type="match status" value="1"/>
</dbReference>
<feature type="region of interest" description="Disordered" evidence="1">
    <location>
        <begin position="19"/>
        <end position="41"/>
    </location>
</feature>
<comment type="caution">
    <text evidence="2">The sequence shown here is derived from an EMBL/GenBank/DDBJ whole genome shotgun (WGS) entry which is preliminary data.</text>
</comment>
<dbReference type="Gene3D" id="3.40.50.150">
    <property type="entry name" value="Vaccinia Virus protein VP39"/>
    <property type="match status" value="1"/>
</dbReference>
<evidence type="ECO:0000313" key="2">
    <source>
        <dbReference type="EMBL" id="KAG1548684.1"/>
    </source>
</evidence>
<organism evidence="2 3">
    <name type="scientific">Rhizopus oryzae</name>
    <name type="common">Mucormycosis agent</name>
    <name type="synonym">Rhizopus arrhizus var. delemar</name>
    <dbReference type="NCBI Taxonomy" id="64495"/>
    <lineage>
        <taxon>Eukaryota</taxon>
        <taxon>Fungi</taxon>
        <taxon>Fungi incertae sedis</taxon>
        <taxon>Mucoromycota</taxon>
        <taxon>Mucoromycotina</taxon>
        <taxon>Mucoromycetes</taxon>
        <taxon>Mucorales</taxon>
        <taxon>Mucorineae</taxon>
        <taxon>Rhizopodaceae</taxon>
        <taxon>Rhizopus</taxon>
    </lineage>
</organism>